<evidence type="ECO:0000313" key="8">
    <source>
        <dbReference type="Proteomes" id="UP000752696"/>
    </source>
</evidence>
<dbReference type="PANTHER" id="PTHR10609">
    <property type="entry name" value="BIOTINIDASE-RELATED"/>
    <property type="match status" value="1"/>
</dbReference>
<comment type="caution">
    <text evidence="7">The sequence shown here is derived from an EMBL/GenBank/DDBJ whole genome shotgun (WGS) entry which is preliminary data.</text>
</comment>
<dbReference type="CDD" id="cd07567">
    <property type="entry name" value="biotinidase_like"/>
    <property type="match status" value="1"/>
</dbReference>
<dbReference type="EMBL" id="CAJDYZ010011116">
    <property type="protein sequence ID" value="CAD1478915.1"/>
    <property type="molecule type" value="Genomic_DNA"/>
</dbReference>
<keyword evidence="2" id="KW-0732">Signal</keyword>
<comment type="similarity">
    <text evidence="1">Belongs to the carbon-nitrogen hydrolase superfamily. BTD/VNN family.</text>
</comment>
<dbReference type="GO" id="GO:0016811">
    <property type="term" value="F:hydrolase activity, acting on carbon-nitrogen (but not peptide) bonds, in linear amides"/>
    <property type="evidence" value="ECO:0007669"/>
    <property type="project" value="InterPro"/>
</dbReference>
<dbReference type="Gene3D" id="3.60.110.10">
    <property type="entry name" value="Carbon-nitrogen hydrolase"/>
    <property type="match status" value="1"/>
</dbReference>
<evidence type="ECO:0000256" key="2">
    <source>
        <dbReference type="ARBA" id="ARBA00022729"/>
    </source>
</evidence>
<evidence type="ECO:0000256" key="3">
    <source>
        <dbReference type="ARBA" id="ARBA00022801"/>
    </source>
</evidence>
<proteinExistence type="inferred from homology"/>
<keyword evidence="8" id="KW-1185">Reference proteome</keyword>
<evidence type="ECO:0000313" key="7">
    <source>
        <dbReference type="EMBL" id="CAD1478915.1"/>
    </source>
</evidence>
<dbReference type="Pfam" id="PF00795">
    <property type="entry name" value="CN_hydrolase"/>
    <property type="match status" value="1"/>
</dbReference>
<gene>
    <name evidence="7" type="ORF">MHI_LOCUS832521</name>
</gene>
<dbReference type="InterPro" id="IPR040154">
    <property type="entry name" value="Biotinidase/VNN"/>
</dbReference>
<dbReference type="AlphaFoldDB" id="A0A6V7HFI6"/>
<accession>A0A6V7HFI6</accession>
<dbReference type="PROSITE" id="PS50263">
    <property type="entry name" value="CN_HYDROLASE"/>
    <property type="match status" value="1"/>
</dbReference>
<evidence type="ECO:0000256" key="4">
    <source>
        <dbReference type="ARBA" id="ARBA00023180"/>
    </source>
</evidence>
<dbReference type="PANTHER" id="PTHR10609:SF14">
    <property type="entry name" value="BIOTINIDASE"/>
    <property type="match status" value="1"/>
</dbReference>
<keyword evidence="4" id="KW-0325">Glycoprotein</keyword>
<evidence type="ECO:0000256" key="5">
    <source>
        <dbReference type="SAM" id="MobiDB-lite"/>
    </source>
</evidence>
<dbReference type="InterPro" id="IPR036526">
    <property type="entry name" value="C-N_Hydrolase_sf"/>
</dbReference>
<evidence type="ECO:0000259" key="6">
    <source>
        <dbReference type="PROSITE" id="PS50263"/>
    </source>
</evidence>
<dbReference type="InterPro" id="IPR003010">
    <property type="entry name" value="C-N_Hydrolase"/>
</dbReference>
<dbReference type="OrthoDB" id="10250282at2759"/>
<dbReference type="Pfam" id="PF19018">
    <property type="entry name" value="Vanin_C"/>
    <property type="match status" value="1"/>
</dbReference>
<name>A0A6V7HFI6_9HYME</name>
<dbReference type="InterPro" id="IPR043957">
    <property type="entry name" value="Vanin_C"/>
</dbReference>
<dbReference type="SUPFAM" id="SSF56317">
    <property type="entry name" value="Carbon-nitrogen hydrolase"/>
    <property type="match status" value="1"/>
</dbReference>
<dbReference type="Proteomes" id="UP000752696">
    <property type="component" value="Unassembled WGS sequence"/>
</dbReference>
<feature type="domain" description="CN hydrolase" evidence="6">
    <location>
        <begin position="95"/>
        <end position="368"/>
    </location>
</feature>
<organism evidence="7 8">
    <name type="scientific">Heterotrigona itama</name>
    <dbReference type="NCBI Taxonomy" id="395501"/>
    <lineage>
        <taxon>Eukaryota</taxon>
        <taxon>Metazoa</taxon>
        <taxon>Ecdysozoa</taxon>
        <taxon>Arthropoda</taxon>
        <taxon>Hexapoda</taxon>
        <taxon>Insecta</taxon>
        <taxon>Pterygota</taxon>
        <taxon>Neoptera</taxon>
        <taxon>Endopterygota</taxon>
        <taxon>Hymenoptera</taxon>
        <taxon>Apocrita</taxon>
        <taxon>Aculeata</taxon>
        <taxon>Apoidea</taxon>
        <taxon>Anthophila</taxon>
        <taxon>Apidae</taxon>
        <taxon>Heterotrigona</taxon>
    </lineage>
</organism>
<protein>
    <recommendedName>
        <fullName evidence="6">CN hydrolase domain-containing protein</fullName>
    </recommendedName>
</protein>
<sequence>MSVKVQLEINGKERQIGKERNVIHRDDLGEPVSTPLPMPCRDSTQRDATRGVNMLFVRATINQTDKHHAWEIERNRISPDPCTIFMPEQVSPDYYTAAVVEFSPTYVWGDALKTLTNNTNAYIKYIEEASRQNADIIVFPEDGLTSTHLPSRKRMDAWTTAIPSPLDEYVPCTGDEVNVSETLKRLSCAARRNGIYVVVNIAEKELTIRDDECSSNGTWHYYNTNVVFDRTGKVIARYRKVNLYVEPQFDNTEIPEIVTFDTDFGERFGTFICFDILFAVPALNLTRIEGVSNIVYTTAWFSETPFLTAPQTQFGWSYAENVNLLAAGYHRPEVGNAGSGIYLGRNGIANVSMTRDPEYRLLISRVPKTKVLTESPNKGKTDQKTEGNESPKKVDTLDWITLLRDNVTTYRTSLLKYHRNEVHLMSKGFHCQVEAEMEIDDSSPIRYNAVYFNDVRLYGTQVQAGVRLCGLVQCLDNSVKSCGFVARSNTTFSSIKVTAMFFNYDYQKILAMPSVLDYSLHPFDDWSYVENTRGAETNVTITLNKPMKDLIAFGIYSRFFDRDRWN</sequence>
<feature type="compositionally biased region" description="Basic and acidic residues" evidence="5">
    <location>
        <begin position="377"/>
        <end position="391"/>
    </location>
</feature>
<keyword evidence="3" id="KW-0378">Hydrolase</keyword>
<feature type="region of interest" description="Disordered" evidence="5">
    <location>
        <begin position="372"/>
        <end position="391"/>
    </location>
</feature>
<dbReference type="InterPro" id="IPR012101">
    <property type="entry name" value="Biotinidase-like_euk"/>
</dbReference>
<evidence type="ECO:0000256" key="1">
    <source>
        <dbReference type="ARBA" id="ARBA00008225"/>
    </source>
</evidence>
<reference evidence="7" key="1">
    <citation type="submission" date="2020-07" db="EMBL/GenBank/DDBJ databases">
        <authorList>
            <person name="Nazaruddin N."/>
        </authorList>
    </citation>
    <scope>NUCLEOTIDE SEQUENCE</scope>
</reference>